<feature type="signal peptide" evidence="1">
    <location>
        <begin position="1"/>
        <end position="19"/>
    </location>
</feature>
<evidence type="ECO:0000256" key="1">
    <source>
        <dbReference type="SAM" id="SignalP"/>
    </source>
</evidence>
<gene>
    <name evidence="2" type="ORF">SAMN04488038_104244</name>
</gene>
<accession>A0A1H9E3J1</accession>
<feature type="chain" id="PRO_5011720899" description="Outer membrane protein beta-barrel domain-containing protein" evidence="1">
    <location>
        <begin position="20"/>
        <end position="246"/>
    </location>
</feature>
<evidence type="ECO:0000313" key="3">
    <source>
        <dbReference type="Proteomes" id="UP000199233"/>
    </source>
</evidence>
<sequence length="246" mass="25428">MRRLAASLLLLTLMPSAHAANADFSISCSAGLSACQQAFHDVVKDVGAVFNYKNLAPAEATGLTGIGVGAVGGYGATRNDAAWKTLTGSNVDAVGFVGGSISKGLPLGLDVAAFYTAVPGSGANFYGGQLRYAILEGGVASPALALAASYAKSGGIDDFDYRAWSVDALVSKGFAFITPYLGVGRVSAKADPSGALKTTLGLQNQSPDYTRVLLGLRFSLALLEITPEYEHIGDYNVYNLRVGLSF</sequence>
<dbReference type="AlphaFoldDB" id="A0A1H9E3J1"/>
<dbReference type="Pfam" id="PF20230">
    <property type="entry name" value="DUF6588"/>
    <property type="match status" value="1"/>
</dbReference>
<dbReference type="Proteomes" id="UP000199233">
    <property type="component" value="Unassembled WGS sequence"/>
</dbReference>
<proteinExistence type="predicted"/>
<dbReference type="InterPro" id="IPR046495">
    <property type="entry name" value="DUF6588"/>
</dbReference>
<dbReference type="STRING" id="489703.SAMN04488038_104244"/>
<dbReference type="RefSeq" id="WP_143068873.1">
    <property type="nucleotide sequence ID" value="NZ_FOFS01000004.1"/>
</dbReference>
<dbReference type="EMBL" id="FOFS01000004">
    <property type="protein sequence ID" value="SEQ19498.1"/>
    <property type="molecule type" value="Genomic_DNA"/>
</dbReference>
<keyword evidence="3" id="KW-1185">Reference proteome</keyword>
<keyword evidence="1" id="KW-0732">Signal</keyword>
<dbReference type="PROSITE" id="PS51257">
    <property type="entry name" value="PROKAR_LIPOPROTEIN"/>
    <property type="match status" value="1"/>
</dbReference>
<protein>
    <recommendedName>
        <fullName evidence="4">Outer membrane protein beta-barrel domain-containing protein</fullName>
    </recommendedName>
</protein>
<reference evidence="2 3" key="1">
    <citation type="submission" date="2016-10" db="EMBL/GenBank/DDBJ databases">
        <authorList>
            <person name="de Groot N.N."/>
        </authorList>
    </citation>
    <scope>NUCLEOTIDE SEQUENCE [LARGE SCALE GENOMIC DNA]</scope>
    <source>
        <strain evidence="2 3">DSM 25927</strain>
    </source>
</reference>
<evidence type="ECO:0008006" key="4">
    <source>
        <dbReference type="Google" id="ProtNLM"/>
    </source>
</evidence>
<organism evidence="2 3">
    <name type="scientific">Solimonas aquatica</name>
    <dbReference type="NCBI Taxonomy" id="489703"/>
    <lineage>
        <taxon>Bacteria</taxon>
        <taxon>Pseudomonadati</taxon>
        <taxon>Pseudomonadota</taxon>
        <taxon>Gammaproteobacteria</taxon>
        <taxon>Nevskiales</taxon>
        <taxon>Nevskiaceae</taxon>
        <taxon>Solimonas</taxon>
    </lineage>
</organism>
<evidence type="ECO:0000313" key="2">
    <source>
        <dbReference type="EMBL" id="SEQ19498.1"/>
    </source>
</evidence>
<name>A0A1H9E3J1_9GAMM</name>
<dbReference type="OrthoDB" id="5801242at2"/>